<dbReference type="InterPro" id="IPR002048">
    <property type="entry name" value="EF_hand_dom"/>
</dbReference>
<evidence type="ECO:0000313" key="3">
    <source>
        <dbReference type="EMBL" id="MCG7940461.1"/>
    </source>
</evidence>
<dbReference type="InterPro" id="IPR018247">
    <property type="entry name" value="EF_Hand_1_Ca_BS"/>
</dbReference>
<evidence type="ECO:0000256" key="1">
    <source>
        <dbReference type="SAM" id="SignalP"/>
    </source>
</evidence>
<organism evidence="3 4">
    <name type="scientific">Candidatus Thiodiazotropha lotti</name>
    <dbReference type="NCBI Taxonomy" id="2792787"/>
    <lineage>
        <taxon>Bacteria</taxon>
        <taxon>Pseudomonadati</taxon>
        <taxon>Pseudomonadota</taxon>
        <taxon>Gammaproteobacteria</taxon>
        <taxon>Chromatiales</taxon>
        <taxon>Sedimenticolaceae</taxon>
        <taxon>Candidatus Thiodiazotropha</taxon>
    </lineage>
</organism>
<feature type="domain" description="EF-hand" evidence="2">
    <location>
        <begin position="57"/>
        <end position="74"/>
    </location>
</feature>
<dbReference type="AlphaFoldDB" id="A0A9E4K655"/>
<dbReference type="InterPro" id="IPR011992">
    <property type="entry name" value="EF-hand-dom_pair"/>
</dbReference>
<reference evidence="3" key="1">
    <citation type="journal article" date="2021" name="Proc. Natl. Acad. Sci. U.S.A.">
        <title>Global biogeography of chemosynthetic symbionts reveals both localized and globally distributed symbiont groups. .</title>
        <authorList>
            <person name="Osvatic J.T."/>
            <person name="Wilkins L.G.E."/>
            <person name="Leibrecht L."/>
            <person name="Leray M."/>
            <person name="Zauner S."/>
            <person name="Polzin J."/>
            <person name="Camacho Y."/>
            <person name="Gros O."/>
            <person name="van Gils J.A."/>
            <person name="Eisen J.A."/>
            <person name="Petersen J.M."/>
            <person name="Yuen B."/>
        </authorList>
    </citation>
    <scope>NUCLEOTIDE SEQUENCE</scope>
    <source>
        <strain evidence="3">MAGL173</strain>
    </source>
</reference>
<dbReference type="Pfam" id="PF13202">
    <property type="entry name" value="EF-hand_5"/>
    <property type="match status" value="2"/>
</dbReference>
<feature type="domain" description="EF-hand" evidence="2">
    <location>
        <begin position="26"/>
        <end position="44"/>
    </location>
</feature>
<sequence>MYTKTIKLAALALVTAGFVTAAVAGEDAFTALDTNADGSISSEEATANEALYKGWEAADANQDGSVDAAEFSAFEAKAMPAETK</sequence>
<name>A0A9E4K655_9GAMM</name>
<dbReference type="PROSITE" id="PS00018">
    <property type="entry name" value="EF_HAND_1"/>
    <property type="match status" value="1"/>
</dbReference>
<gene>
    <name evidence="3" type="ORF">JAZ04_16630</name>
</gene>
<dbReference type="EMBL" id="JAEPDI010000013">
    <property type="protein sequence ID" value="MCG7940461.1"/>
    <property type="molecule type" value="Genomic_DNA"/>
</dbReference>
<evidence type="ECO:0000259" key="2">
    <source>
        <dbReference type="Pfam" id="PF13202"/>
    </source>
</evidence>
<keyword evidence="1" id="KW-0732">Signal</keyword>
<dbReference type="GO" id="GO:0005509">
    <property type="term" value="F:calcium ion binding"/>
    <property type="evidence" value="ECO:0007669"/>
    <property type="project" value="InterPro"/>
</dbReference>
<feature type="chain" id="PRO_5039590105" description="EF-hand domain-containing protein" evidence="1">
    <location>
        <begin position="22"/>
        <end position="84"/>
    </location>
</feature>
<dbReference type="Gene3D" id="1.10.238.10">
    <property type="entry name" value="EF-hand"/>
    <property type="match status" value="1"/>
</dbReference>
<comment type="caution">
    <text evidence="3">The sequence shown here is derived from an EMBL/GenBank/DDBJ whole genome shotgun (WGS) entry which is preliminary data.</text>
</comment>
<feature type="signal peptide" evidence="1">
    <location>
        <begin position="1"/>
        <end position="21"/>
    </location>
</feature>
<dbReference type="Proteomes" id="UP000886687">
    <property type="component" value="Unassembled WGS sequence"/>
</dbReference>
<accession>A0A9E4K655</accession>
<protein>
    <recommendedName>
        <fullName evidence="2">EF-hand domain-containing protein</fullName>
    </recommendedName>
</protein>
<dbReference type="SUPFAM" id="SSF47473">
    <property type="entry name" value="EF-hand"/>
    <property type="match status" value="1"/>
</dbReference>
<evidence type="ECO:0000313" key="4">
    <source>
        <dbReference type="Proteomes" id="UP000886687"/>
    </source>
</evidence>
<proteinExistence type="predicted"/>